<name>A0A151MNX0_ALLMI</name>
<comment type="similarity">
    <text evidence="3">Belongs to the class I-like SAM-binding methyltransferase superfamily. TPMT family.</text>
</comment>
<accession>A0A151MNX0</accession>
<evidence type="ECO:0000256" key="7">
    <source>
        <dbReference type="ARBA" id="ARBA00022679"/>
    </source>
</evidence>
<dbReference type="EC" id="2.1.1.67" evidence="4"/>
<comment type="caution">
    <text evidence="9">The sequence shown here is derived from an EMBL/GenBank/DDBJ whole genome shotgun (WGS) entry which is preliminary data.</text>
</comment>
<dbReference type="GO" id="GO:0008119">
    <property type="term" value="F:thiopurine S-methyltransferase activity"/>
    <property type="evidence" value="ECO:0007669"/>
    <property type="project" value="UniProtKB-EC"/>
</dbReference>
<evidence type="ECO:0000256" key="1">
    <source>
        <dbReference type="ARBA" id="ARBA00000903"/>
    </source>
</evidence>
<dbReference type="InterPro" id="IPR029063">
    <property type="entry name" value="SAM-dependent_MTases_sf"/>
</dbReference>
<keyword evidence="8" id="KW-0949">S-adenosyl-L-methionine</keyword>
<keyword evidence="10" id="KW-1185">Reference proteome</keyword>
<dbReference type="InterPro" id="IPR008854">
    <property type="entry name" value="TPMT"/>
</dbReference>
<evidence type="ECO:0000256" key="4">
    <source>
        <dbReference type="ARBA" id="ARBA00011905"/>
    </source>
</evidence>
<evidence type="ECO:0000313" key="9">
    <source>
        <dbReference type="EMBL" id="KYO26216.1"/>
    </source>
</evidence>
<evidence type="ECO:0000256" key="3">
    <source>
        <dbReference type="ARBA" id="ARBA00008145"/>
    </source>
</evidence>
<dbReference type="Gene3D" id="3.40.50.150">
    <property type="entry name" value="Vaccinia Virus protein VP39"/>
    <property type="match status" value="1"/>
</dbReference>
<dbReference type="PANTHER" id="PTHR10259:SF11">
    <property type="entry name" value="THIOPURINE S-METHYLTRANSFERASE"/>
    <property type="match status" value="1"/>
</dbReference>
<dbReference type="Pfam" id="PF05724">
    <property type="entry name" value="TPMT"/>
    <property type="match status" value="1"/>
</dbReference>
<evidence type="ECO:0000256" key="6">
    <source>
        <dbReference type="ARBA" id="ARBA00022603"/>
    </source>
</evidence>
<comment type="subcellular location">
    <subcellularLocation>
        <location evidence="2">Cytoplasm</location>
    </subcellularLocation>
</comment>
<dbReference type="HAMAP" id="MF_00812">
    <property type="entry name" value="Thiopur_methtran"/>
    <property type="match status" value="1"/>
</dbReference>
<dbReference type="AlphaFoldDB" id="A0A151MNX0"/>
<proteinExistence type="inferred from homology"/>
<dbReference type="Proteomes" id="UP000050525">
    <property type="component" value="Unassembled WGS sequence"/>
</dbReference>
<keyword evidence="7" id="KW-0808">Transferase</keyword>
<dbReference type="PANTHER" id="PTHR10259">
    <property type="entry name" value="THIOPURINE S-METHYLTRANSFERASE"/>
    <property type="match status" value="1"/>
</dbReference>
<dbReference type="eggNOG" id="ENOG502QSF5">
    <property type="taxonomic scope" value="Eukaryota"/>
</dbReference>
<dbReference type="GO" id="GO:0005737">
    <property type="term" value="C:cytoplasm"/>
    <property type="evidence" value="ECO:0007669"/>
    <property type="project" value="UniProtKB-SubCell"/>
</dbReference>
<keyword evidence="5" id="KW-0963">Cytoplasm</keyword>
<dbReference type="InterPro" id="IPR025835">
    <property type="entry name" value="Thiopurine_S-MeTrfase"/>
</dbReference>
<dbReference type="SUPFAM" id="SSF53335">
    <property type="entry name" value="S-adenosyl-L-methionine-dependent methyltransferases"/>
    <property type="match status" value="1"/>
</dbReference>
<evidence type="ECO:0000313" key="10">
    <source>
        <dbReference type="Proteomes" id="UP000050525"/>
    </source>
</evidence>
<sequence>MISWDQIAGYPNDPTVLHPVKCDRSHLWDTCDSTRLTVRGDWVHIHWTMASSTDLSRIKESSDTGKQQNRVVTEEEWLQKWEANNIGFHNEQGHPLLKKHLDLLLNGRSGLRIFFPLCGKAVEMKWLADMGHSVIGVEFSEQALKDFFVEQNLSYSEGSIPEISKAKVFKSTSGNISLYCCSIYDLSSKIAGKFDGIWDRGALVAINPCDRERYANLMLSLMDKNCSYLLATVSYDPNKYKGPPFYVPEHEIESLFGKFCEIKCLQMQDVFSERQKVWGLDYFLE</sequence>
<dbReference type="PROSITE" id="PS51585">
    <property type="entry name" value="SAM_MT_TPMT"/>
    <property type="match status" value="1"/>
</dbReference>
<dbReference type="FunFam" id="3.40.50.150:FF:000101">
    <property type="entry name" value="Thiopurine S-methyltransferase"/>
    <property type="match status" value="1"/>
</dbReference>
<gene>
    <name evidence="9" type="primary">TPMT</name>
    <name evidence="9" type="ORF">Y1Q_0002021</name>
</gene>
<dbReference type="EMBL" id="AKHW03005656">
    <property type="protein sequence ID" value="KYO26216.1"/>
    <property type="molecule type" value="Genomic_DNA"/>
</dbReference>
<keyword evidence="6" id="KW-0489">Methyltransferase</keyword>
<reference evidence="9 10" key="1">
    <citation type="journal article" date="2012" name="Genome Biol.">
        <title>Sequencing three crocodilian genomes to illuminate the evolution of archosaurs and amniotes.</title>
        <authorList>
            <person name="St John J.A."/>
            <person name="Braun E.L."/>
            <person name="Isberg S.R."/>
            <person name="Miles L.G."/>
            <person name="Chong A.Y."/>
            <person name="Gongora J."/>
            <person name="Dalzell P."/>
            <person name="Moran C."/>
            <person name="Bed'hom B."/>
            <person name="Abzhanov A."/>
            <person name="Burgess S.C."/>
            <person name="Cooksey A.M."/>
            <person name="Castoe T.A."/>
            <person name="Crawford N.G."/>
            <person name="Densmore L.D."/>
            <person name="Drew J.C."/>
            <person name="Edwards S.V."/>
            <person name="Faircloth B.C."/>
            <person name="Fujita M.K."/>
            <person name="Greenwold M.J."/>
            <person name="Hoffmann F.G."/>
            <person name="Howard J.M."/>
            <person name="Iguchi T."/>
            <person name="Janes D.E."/>
            <person name="Khan S.Y."/>
            <person name="Kohno S."/>
            <person name="de Koning A.J."/>
            <person name="Lance S.L."/>
            <person name="McCarthy F.M."/>
            <person name="McCormack J.E."/>
            <person name="Merchant M.E."/>
            <person name="Peterson D.G."/>
            <person name="Pollock D.D."/>
            <person name="Pourmand N."/>
            <person name="Raney B.J."/>
            <person name="Roessler K.A."/>
            <person name="Sanford J.R."/>
            <person name="Sawyer R.H."/>
            <person name="Schmidt C.J."/>
            <person name="Triplett E.W."/>
            <person name="Tuberville T.D."/>
            <person name="Venegas-Anaya M."/>
            <person name="Howard J.T."/>
            <person name="Jarvis E.D."/>
            <person name="Guillette L.J.Jr."/>
            <person name="Glenn T.C."/>
            <person name="Green R.E."/>
            <person name="Ray D.A."/>
        </authorList>
    </citation>
    <scope>NUCLEOTIDE SEQUENCE [LARGE SCALE GENOMIC DNA]</scope>
    <source>
        <strain evidence="9">KSC_2009_1</strain>
    </source>
</reference>
<dbReference type="GO" id="GO:0032259">
    <property type="term" value="P:methylation"/>
    <property type="evidence" value="ECO:0007669"/>
    <property type="project" value="UniProtKB-KW"/>
</dbReference>
<evidence type="ECO:0000256" key="8">
    <source>
        <dbReference type="ARBA" id="ARBA00022691"/>
    </source>
</evidence>
<comment type="catalytic activity">
    <reaction evidence="1">
        <text>S-adenosyl-L-methionine + a thiopurine = S-adenosyl-L-homocysteine + a thiopurine S-methylether.</text>
        <dbReference type="EC" id="2.1.1.67"/>
    </reaction>
</comment>
<evidence type="ECO:0000256" key="2">
    <source>
        <dbReference type="ARBA" id="ARBA00004496"/>
    </source>
</evidence>
<protein>
    <recommendedName>
        <fullName evidence="4">thiopurine S-methyltransferase</fullName>
        <ecNumber evidence="4">2.1.1.67</ecNumber>
    </recommendedName>
</protein>
<organism evidence="9 10">
    <name type="scientific">Alligator mississippiensis</name>
    <name type="common">American alligator</name>
    <dbReference type="NCBI Taxonomy" id="8496"/>
    <lineage>
        <taxon>Eukaryota</taxon>
        <taxon>Metazoa</taxon>
        <taxon>Chordata</taxon>
        <taxon>Craniata</taxon>
        <taxon>Vertebrata</taxon>
        <taxon>Euteleostomi</taxon>
        <taxon>Archelosauria</taxon>
        <taxon>Archosauria</taxon>
        <taxon>Crocodylia</taxon>
        <taxon>Alligatoridae</taxon>
        <taxon>Alligatorinae</taxon>
        <taxon>Alligator</taxon>
    </lineage>
</organism>
<dbReference type="STRING" id="8496.A0A151MNX0"/>
<evidence type="ECO:0000256" key="5">
    <source>
        <dbReference type="ARBA" id="ARBA00022490"/>
    </source>
</evidence>